<evidence type="ECO:0000313" key="2">
    <source>
        <dbReference type="Proteomes" id="UP000541636"/>
    </source>
</evidence>
<gene>
    <name evidence="1" type="ORF">HF690_08895</name>
</gene>
<dbReference type="EMBL" id="JAAZQD010000003">
    <property type="protein sequence ID" value="NKZ39065.1"/>
    <property type="molecule type" value="Genomic_DNA"/>
</dbReference>
<dbReference type="Gene3D" id="3.10.180.10">
    <property type="entry name" value="2,3-Dihydroxybiphenyl 1,2-Dioxygenase, domain 1"/>
    <property type="match status" value="1"/>
</dbReference>
<accession>A0A846ZL65</accession>
<dbReference type="Proteomes" id="UP000541636">
    <property type="component" value="Unassembled WGS sequence"/>
</dbReference>
<evidence type="ECO:0008006" key="3">
    <source>
        <dbReference type="Google" id="ProtNLM"/>
    </source>
</evidence>
<dbReference type="InterPro" id="IPR029068">
    <property type="entry name" value="Glyas_Bleomycin-R_OHBP_Dase"/>
</dbReference>
<proteinExistence type="predicted"/>
<reference evidence="1 2" key="1">
    <citation type="journal article" date="2017" name="Int. J. Syst. Evol. Microbiol.">
        <title>Oleiagrimonas citrea sp. nov., a marine bacterium isolated from tidal flat sediment and emended description of the genus Oleiagrimonas Fang et al. 2015 and Oleiagrimonas soli.</title>
        <authorList>
            <person name="Yang S.H."/>
            <person name="Seo H.S."/>
            <person name="Seong C.N."/>
            <person name="Kwon K.K."/>
        </authorList>
    </citation>
    <scope>NUCLEOTIDE SEQUENCE [LARGE SCALE GENOMIC DNA]</scope>
    <source>
        <strain evidence="1 2">MEBiC09124</strain>
    </source>
</reference>
<sequence>MFIEVMSLREGARPPFPFSGQWLYAGNQAVMHVIADRHAGKAVRFGHIAFRTELAAEAVVERLNRAGFVHDVSIVPASGDAQLFVSLPGGLVVELDAPVRSRSA</sequence>
<evidence type="ECO:0000313" key="1">
    <source>
        <dbReference type="EMBL" id="NKZ39065.1"/>
    </source>
</evidence>
<organism evidence="1 2">
    <name type="scientific">Oleiagrimonas citrea</name>
    <dbReference type="NCBI Taxonomy" id="1665687"/>
    <lineage>
        <taxon>Bacteria</taxon>
        <taxon>Pseudomonadati</taxon>
        <taxon>Pseudomonadota</taxon>
        <taxon>Gammaproteobacteria</taxon>
        <taxon>Lysobacterales</taxon>
        <taxon>Rhodanobacteraceae</taxon>
        <taxon>Oleiagrimonas</taxon>
    </lineage>
</organism>
<protein>
    <recommendedName>
        <fullName evidence="3">VOC domain-containing protein</fullName>
    </recommendedName>
</protein>
<comment type="caution">
    <text evidence="1">The sequence shown here is derived from an EMBL/GenBank/DDBJ whole genome shotgun (WGS) entry which is preliminary data.</text>
</comment>
<keyword evidence="2" id="KW-1185">Reference proteome</keyword>
<dbReference type="SUPFAM" id="SSF54593">
    <property type="entry name" value="Glyoxalase/Bleomycin resistance protein/Dihydroxybiphenyl dioxygenase"/>
    <property type="match status" value="1"/>
</dbReference>
<name>A0A846ZL65_9GAMM</name>
<dbReference type="AlphaFoldDB" id="A0A846ZL65"/>